<keyword evidence="8 14" id="KW-0479">Metal-binding</keyword>
<feature type="transmembrane region" description="Helical" evidence="14">
    <location>
        <begin position="115"/>
        <end position="136"/>
    </location>
</feature>
<dbReference type="InterPro" id="IPR005265">
    <property type="entry name" value="HemJ-like"/>
</dbReference>
<evidence type="ECO:0000256" key="10">
    <source>
        <dbReference type="ARBA" id="ARBA00023002"/>
    </source>
</evidence>
<evidence type="ECO:0000256" key="2">
    <source>
        <dbReference type="ARBA" id="ARBA00005073"/>
    </source>
</evidence>
<comment type="subcellular location">
    <subcellularLocation>
        <location evidence="1 14">Cell membrane</location>
        <topology evidence="1 14">Multi-pass membrane protein</topology>
    </subcellularLocation>
</comment>
<sequence>MTEHEAKASGRKVVVRAATAIFLFCLVALGLVFLQPDALYLWIKALHVIAAISWMAGMLYMPRLFIYHLDAPLGSQLAETFSVMEQRLLKIIMRPAMVIAWILGLYLAWEGFGFVGGWLHVKLAAVLALSAVHGYFARAVAAFARGNYMKTARFWRLMNEVPTVLMVVIVIMVIVKPL</sequence>
<keyword evidence="9 14" id="KW-1133">Transmembrane helix</keyword>
<feature type="binding site" description="axial binding residue" evidence="14">
    <location>
        <position position="47"/>
    </location>
    <ligand>
        <name>heme</name>
        <dbReference type="ChEBI" id="CHEBI:30413"/>
    </ligand>
    <ligandPart>
        <name>Fe</name>
        <dbReference type="ChEBI" id="CHEBI:18248"/>
    </ligandPart>
</feature>
<comment type="similarity">
    <text evidence="3 14">Belongs to the HemJ family.</text>
</comment>
<comment type="subunit">
    <text evidence="14">Homodimer.</text>
</comment>
<comment type="catalytic activity">
    <reaction evidence="13 14">
        <text>protoporphyrinogen IX + 3 A = protoporphyrin IX + 3 AH2</text>
        <dbReference type="Rhea" id="RHEA:62000"/>
        <dbReference type="ChEBI" id="CHEBI:13193"/>
        <dbReference type="ChEBI" id="CHEBI:17499"/>
        <dbReference type="ChEBI" id="CHEBI:57306"/>
        <dbReference type="ChEBI" id="CHEBI:57307"/>
    </reaction>
</comment>
<proteinExistence type="inferred from homology"/>
<organism evidence="15 16">
    <name type="scientific">Ciceribacter ferrooxidans</name>
    <dbReference type="NCBI Taxonomy" id="2509717"/>
    <lineage>
        <taxon>Bacteria</taxon>
        <taxon>Pseudomonadati</taxon>
        <taxon>Pseudomonadota</taxon>
        <taxon>Alphaproteobacteria</taxon>
        <taxon>Hyphomicrobiales</taxon>
        <taxon>Rhizobiaceae</taxon>
        <taxon>Ciceribacter</taxon>
    </lineage>
</organism>
<protein>
    <recommendedName>
        <fullName evidence="4 14">Protoporphyrinogen IX oxidase</fullName>
        <shortName evidence="14">PPO</shortName>
        <ecNumber evidence="14">1.3.99.-</ecNumber>
    </recommendedName>
</protein>
<feature type="transmembrane region" description="Helical" evidence="14">
    <location>
        <begin position="13"/>
        <end position="33"/>
    </location>
</feature>
<dbReference type="GO" id="GO:0005886">
    <property type="term" value="C:plasma membrane"/>
    <property type="evidence" value="ECO:0007669"/>
    <property type="project" value="UniProtKB-SubCell"/>
</dbReference>
<evidence type="ECO:0000256" key="5">
    <source>
        <dbReference type="ARBA" id="ARBA00022475"/>
    </source>
</evidence>
<comment type="function">
    <text evidence="14">Catalyzes the oxidation of protoporphyrinogen IX to protoporphyrin IX.</text>
</comment>
<comment type="pathway">
    <text evidence="2 14">Porphyrin-containing compound metabolism; protoporphyrin-IX biosynthesis; protoporphyrin-IX from protoporphyrinogen-IX: step 1/1.</text>
</comment>
<evidence type="ECO:0000256" key="6">
    <source>
        <dbReference type="ARBA" id="ARBA00022617"/>
    </source>
</evidence>
<dbReference type="EC" id="1.3.99.-" evidence="14"/>
<keyword evidence="12 14" id="KW-0472">Membrane</keyword>
<dbReference type="Proteomes" id="UP000291088">
    <property type="component" value="Unassembled WGS sequence"/>
</dbReference>
<evidence type="ECO:0000256" key="13">
    <source>
        <dbReference type="ARBA" id="ARBA00048390"/>
    </source>
</evidence>
<accession>A0A4Q2SL32</accession>
<dbReference type="PANTHER" id="PTHR40255:SF1">
    <property type="entry name" value="PROTOPORPHYRINOGEN IX OXIDASE"/>
    <property type="match status" value="1"/>
</dbReference>
<comment type="caution">
    <text evidence="15">The sequence shown here is derived from an EMBL/GenBank/DDBJ whole genome shotgun (WGS) entry which is preliminary data.</text>
</comment>
<comment type="cofactor">
    <cofactor evidence="14">
        <name>heme b</name>
        <dbReference type="ChEBI" id="CHEBI:60344"/>
    </cofactor>
    <text evidence="14">Binds 1 heme b (iron(II)-protoporphyrin IX) group per subunit.</text>
</comment>
<dbReference type="GO" id="GO:0070818">
    <property type="term" value="F:protoporphyrinogen oxidase activity"/>
    <property type="evidence" value="ECO:0007669"/>
    <property type="project" value="UniProtKB-UniRule"/>
</dbReference>
<dbReference type="Pfam" id="PF03653">
    <property type="entry name" value="UPF0093"/>
    <property type="match status" value="1"/>
</dbReference>
<dbReference type="EMBL" id="SDVB01000311">
    <property type="protein sequence ID" value="RYC04784.1"/>
    <property type="molecule type" value="Genomic_DNA"/>
</dbReference>
<feature type="binding site" description="axial binding residue" evidence="14">
    <location>
        <position position="122"/>
    </location>
    <ligand>
        <name>heme</name>
        <dbReference type="ChEBI" id="CHEBI:30413"/>
    </ligand>
    <ligandPart>
        <name>Fe</name>
        <dbReference type="ChEBI" id="CHEBI:18248"/>
    </ligandPart>
</feature>
<keyword evidence="11 14" id="KW-0408">Iron</keyword>
<feature type="transmembrane region" description="Helical" evidence="14">
    <location>
        <begin position="91"/>
        <end position="109"/>
    </location>
</feature>
<keyword evidence="16" id="KW-1185">Reference proteome</keyword>
<evidence type="ECO:0000313" key="16">
    <source>
        <dbReference type="Proteomes" id="UP000291088"/>
    </source>
</evidence>
<dbReference type="NCBIfam" id="TIGR00701">
    <property type="entry name" value="protoporphyrinogen oxidase HemJ"/>
    <property type="match status" value="1"/>
</dbReference>
<evidence type="ECO:0000256" key="3">
    <source>
        <dbReference type="ARBA" id="ARBA00006501"/>
    </source>
</evidence>
<keyword evidence="5 14" id="KW-1003">Cell membrane</keyword>
<evidence type="ECO:0000256" key="12">
    <source>
        <dbReference type="ARBA" id="ARBA00023136"/>
    </source>
</evidence>
<dbReference type="HAMAP" id="MF_02239">
    <property type="entry name" value="HemJ"/>
    <property type="match status" value="1"/>
</dbReference>
<dbReference type="GO" id="GO:0006782">
    <property type="term" value="P:protoporphyrinogen IX biosynthetic process"/>
    <property type="evidence" value="ECO:0007669"/>
    <property type="project" value="UniProtKB-UniRule"/>
</dbReference>
<evidence type="ECO:0000313" key="15">
    <source>
        <dbReference type="EMBL" id="RYC04784.1"/>
    </source>
</evidence>
<evidence type="ECO:0000256" key="1">
    <source>
        <dbReference type="ARBA" id="ARBA00004651"/>
    </source>
</evidence>
<reference evidence="15 16" key="1">
    <citation type="submission" date="2019-01" db="EMBL/GenBank/DDBJ databases">
        <authorList>
            <person name="Deng T."/>
        </authorList>
    </citation>
    <scope>NUCLEOTIDE SEQUENCE [LARGE SCALE GENOMIC DNA]</scope>
    <source>
        <strain evidence="15 16">F8825</strain>
    </source>
</reference>
<dbReference type="OrthoDB" id="9800824at2"/>
<evidence type="ECO:0000256" key="7">
    <source>
        <dbReference type="ARBA" id="ARBA00022692"/>
    </source>
</evidence>
<feature type="transmembrane region" description="Helical" evidence="14">
    <location>
        <begin position="157"/>
        <end position="175"/>
    </location>
</feature>
<name>A0A4Q2SL32_9HYPH</name>
<evidence type="ECO:0000256" key="4">
    <source>
        <dbReference type="ARBA" id="ARBA00017504"/>
    </source>
</evidence>
<dbReference type="PANTHER" id="PTHR40255">
    <property type="entry name" value="UPF0093 MEMBRANE PROTEIN SLR1790"/>
    <property type="match status" value="1"/>
</dbReference>
<keyword evidence="7 14" id="KW-0812">Transmembrane</keyword>
<dbReference type="RefSeq" id="WP_129334077.1">
    <property type="nucleotide sequence ID" value="NZ_SDVB01000311.1"/>
</dbReference>
<dbReference type="GO" id="GO:0046872">
    <property type="term" value="F:metal ion binding"/>
    <property type="evidence" value="ECO:0007669"/>
    <property type="project" value="UniProtKB-KW"/>
</dbReference>
<evidence type="ECO:0000256" key="8">
    <source>
        <dbReference type="ARBA" id="ARBA00022723"/>
    </source>
</evidence>
<dbReference type="UniPathway" id="UPA00251">
    <property type="reaction ID" value="UER00324"/>
</dbReference>
<feature type="transmembrane region" description="Helical" evidence="14">
    <location>
        <begin position="39"/>
        <end position="60"/>
    </location>
</feature>
<gene>
    <name evidence="15" type="primary">hemJ</name>
    <name evidence="15" type="ORF">EUU22_21860</name>
</gene>
<dbReference type="AlphaFoldDB" id="A0A4Q2SL32"/>
<evidence type="ECO:0000256" key="11">
    <source>
        <dbReference type="ARBA" id="ARBA00023004"/>
    </source>
</evidence>
<keyword evidence="10 14" id="KW-0560">Oxidoreductase</keyword>
<evidence type="ECO:0000256" key="9">
    <source>
        <dbReference type="ARBA" id="ARBA00022989"/>
    </source>
</evidence>
<keyword evidence="6 14" id="KW-0349">Heme</keyword>
<evidence type="ECO:0000256" key="14">
    <source>
        <dbReference type="HAMAP-Rule" id="MF_02239"/>
    </source>
</evidence>